<dbReference type="PROSITE" id="PS51686">
    <property type="entry name" value="SAM_MT_RSMB_NOP"/>
    <property type="match status" value="1"/>
</dbReference>
<dbReference type="AlphaFoldDB" id="A0A6P7U5C2"/>
<dbReference type="KEGG" id="osn:115231684"/>
<gene>
    <name evidence="8" type="primary">LOC115231684</name>
</gene>
<dbReference type="InterPro" id="IPR029063">
    <property type="entry name" value="SAM-dependent_MTases_sf"/>
</dbReference>
<sequence>MLHQLSPLNSSSLAVTCNDAQRFPDLLDSDGKPFFFDRILADVPCSSDGTVRKTPEILKSWKSTNAFSLHVLQKKILLRGVQLLKKGGRIVYSTCSLNPLEDEAVVSAVLEQDDTVQLVSVQLDDIGLLARPGLENWKVFTQEGECDSWDNLPIKLKKDMYKSLFPSEYVGHHNLNFCRRVLPHLQDTGGFFYAVLEKIKETDPKLLRT</sequence>
<dbReference type="Proteomes" id="UP000515154">
    <property type="component" value="Unplaced"/>
</dbReference>
<dbReference type="Gene3D" id="3.40.50.150">
    <property type="entry name" value="Vaccinia Virus protein VP39"/>
    <property type="match status" value="1"/>
</dbReference>
<keyword evidence="4 5" id="KW-0694">RNA-binding</keyword>
<dbReference type="RefSeq" id="XP_029657515.2">
    <property type="nucleotide sequence ID" value="XM_029801655.2"/>
</dbReference>
<dbReference type="PANTHER" id="PTHR22808">
    <property type="entry name" value="NCL1 YEAST -RELATED NOL1/NOP2/FMU SUN DOMAIN-CONTAINING"/>
    <property type="match status" value="1"/>
</dbReference>
<evidence type="ECO:0000313" key="8">
    <source>
        <dbReference type="RefSeq" id="XP_029657515.2"/>
    </source>
</evidence>
<dbReference type="GO" id="GO:0003723">
    <property type="term" value="F:RNA binding"/>
    <property type="evidence" value="ECO:0007669"/>
    <property type="project" value="UniProtKB-UniRule"/>
</dbReference>
<evidence type="ECO:0000256" key="4">
    <source>
        <dbReference type="ARBA" id="ARBA00022884"/>
    </source>
</evidence>
<feature type="binding site" evidence="5">
    <location>
        <position position="19"/>
    </location>
    <ligand>
        <name>S-adenosyl-L-methionine</name>
        <dbReference type="ChEBI" id="CHEBI:59789"/>
    </ligand>
</feature>
<comment type="similarity">
    <text evidence="5">Belongs to the class I-like SAM-binding methyltransferase superfamily. RsmB/NOP family.</text>
</comment>
<dbReference type="PRINTS" id="PR02008">
    <property type="entry name" value="RCMTFAMILY"/>
</dbReference>
<dbReference type="GO" id="GO:0008173">
    <property type="term" value="F:RNA methyltransferase activity"/>
    <property type="evidence" value="ECO:0007669"/>
    <property type="project" value="InterPro"/>
</dbReference>
<feature type="active site" description="Nucleophile" evidence="5">
    <location>
        <position position="95"/>
    </location>
</feature>
<dbReference type="SUPFAM" id="SSF53335">
    <property type="entry name" value="S-adenosyl-L-methionine-dependent methyltransferases"/>
    <property type="match status" value="1"/>
</dbReference>
<keyword evidence="2 5" id="KW-0808">Transferase</keyword>
<keyword evidence="7" id="KW-1185">Reference proteome</keyword>
<dbReference type="Pfam" id="PF01189">
    <property type="entry name" value="Methyltr_RsmB-F"/>
    <property type="match status" value="1"/>
</dbReference>
<evidence type="ECO:0000259" key="6">
    <source>
        <dbReference type="PROSITE" id="PS51686"/>
    </source>
</evidence>
<evidence type="ECO:0000256" key="1">
    <source>
        <dbReference type="ARBA" id="ARBA00022603"/>
    </source>
</evidence>
<dbReference type="InterPro" id="IPR023267">
    <property type="entry name" value="RCMT"/>
</dbReference>
<keyword evidence="3 5" id="KW-0949">S-adenosyl-L-methionine</keyword>
<organism evidence="7 8">
    <name type="scientific">Octopus sinensis</name>
    <name type="common">East Asian common octopus</name>
    <dbReference type="NCBI Taxonomy" id="2607531"/>
    <lineage>
        <taxon>Eukaryota</taxon>
        <taxon>Metazoa</taxon>
        <taxon>Spiralia</taxon>
        <taxon>Lophotrochozoa</taxon>
        <taxon>Mollusca</taxon>
        <taxon>Cephalopoda</taxon>
        <taxon>Coleoidea</taxon>
        <taxon>Octopodiformes</taxon>
        <taxon>Octopoda</taxon>
        <taxon>Incirrata</taxon>
        <taxon>Octopodidae</taxon>
        <taxon>Octopus</taxon>
    </lineage>
</organism>
<name>A0A6P7U5C2_9MOLL</name>
<accession>A0A6P7U5C2</accession>
<dbReference type="GO" id="GO:0001510">
    <property type="term" value="P:RNA methylation"/>
    <property type="evidence" value="ECO:0007669"/>
    <property type="project" value="InterPro"/>
</dbReference>
<evidence type="ECO:0000256" key="5">
    <source>
        <dbReference type="PROSITE-ProRule" id="PRU01023"/>
    </source>
</evidence>
<dbReference type="InterPro" id="IPR001678">
    <property type="entry name" value="MeTrfase_RsmB-F_NOP2_dom"/>
</dbReference>
<comment type="caution">
    <text evidence="5">Lacks conserved residue(s) required for the propagation of feature annotation.</text>
</comment>
<evidence type="ECO:0000256" key="2">
    <source>
        <dbReference type="ARBA" id="ARBA00022679"/>
    </source>
</evidence>
<dbReference type="InterPro" id="IPR049560">
    <property type="entry name" value="MeTrfase_RsmB-F_NOP2_cat"/>
</dbReference>
<reference evidence="8" key="1">
    <citation type="submission" date="2025-08" db="UniProtKB">
        <authorList>
            <consortium name="RefSeq"/>
        </authorList>
    </citation>
    <scope>IDENTIFICATION</scope>
</reference>
<keyword evidence="1 5" id="KW-0489">Methyltransferase</keyword>
<evidence type="ECO:0000313" key="7">
    <source>
        <dbReference type="Proteomes" id="UP000515154"/>
    </source>
</evidence>
<feature type="domain" description="SAM-dependent MTase RsmB/NOP-type" evidence="6">
    <location>
        <begin position="1"/>
        <end position="199"/>
    </location>
</feature>
<feature type="binding site" evidence="5">
    <location>
        <position position="42"/>
    </location>
    <ligand>
        <name>S-adenosyl-L-methionine</name>
        <dbReference type="ChEBI" id="CHEBI:59789"/>
    </ligand>
</feature>
<protein>
    <submittedName>
        <fullName evidence="8">RNA cytosine-C(5)-methyltransferase NSUN2-like</fullName>
    </submittedName>
</protein>
<evidence type="ECO:0000256" key="3">
    <source>
        <dbReference type="ARBA" id="ARBA00022691"/>
    </source>
</evidence>
<proteinExistence type="inferred from homology"/>